<sequence length="192" mass="19236">MFGTDASASAETLTSIARALRALAGSPEARPAFADGSGTAALVAVLRCSTPAATGAAADACCSLAANGFRAVRRHALGALEARRLLDLLGPSQDAIVGALICEVLAHLAASKSGCKALAGVLARPVHKPSSKYLALHAAAARALVALVADIRSARRARRASCMRALHALAAGSGTRAVDDAAAAARAVLNEH</sequence>
<protein>
    <submittedName>
        <fullName evidence="1">Uncharacterized protein</fullName>
    </submittedName>
</protein>
<reference evidence="1 2" key="1">
    <citation type="journal article" date="2024" name="Nat. Commun.">
        <title>Phylogenomics reveals the evolutionary origins of lichenization in chlorophyte algae.</title>
        <authorList>
            <person name="Puginier C."/>
            <person name="Libourel C."/>
            <person name="Otte J."/>
            <person name="Skaloud P."/>
            <person name="Haon M."/>
            <person name="Grisel S."/>
            <person name="Petersen M."/>
            <person name="Berrin J.G."/>
            <person name="Delaux P.M."/>
            <person name="Dal Grande F."/>
            <person name="Keller J."/>
        </authorList>
    </citation>
    <scope>NUCLEOTIDE SEQUENCE [LARGE SCALE GENOMIC DNA]</scope>
    <source>
        <strain evidence="1 2">SAG 245.80</strain>
    </source>
</reference>
<dbReference type="Proteomes" id="UP001445335">
    <property type="component" value="Unassembled WGS sequence"/>
</dbReference>
<dbReference type="AlphaFoldDB" id="A0AAW1RYJ2"/>
<organism evidence="1 2">
    <name type="scientific">Elliptochloris bilobata</name>
    <dbReference type="NCBI Taxonomy" id="381761"/>
    <lineage>
        <taxon>Eukaryota</taxon>
        <taxon>Viridiplantae</taxon>
        <taxon>Chlorophyta</taxon>
        <taxon>core chlorophytes</taxon>
        <taxon>Trebouxiophyceae</taxon>
        <taxon>Trebouxiophyceae incertae sedis</taxon>
        <taxon>Elliptochloris clade</taxon>
        <taxon>Elliptochloris</taxon>
    </lineage>
</organism>
<name>A0AAW1RYJ2_9CHLO</name>
<dbReference type="InterPro" id="IPR011989">
    <property type="entry name" value="ARM-like"/>
</dbReference>
<evidence type="ECO:0000313" key="2">
    <source>
        <dbReference type="Proteomes" id="UP001445335"/>
    </source>
</evidence>
<proteinExistence type="predicted"/>
<accession>A0AAW1RYJ2</accession>
<evidence type="ECO:0000313" key="1">
    <source>
        <dbReference type="EMBL" id="KAK9838196.1"/>
    </source>
</evidence>
<dbReference type="EMBL" id="JALJOU010000020">
    <property type="protein sequence ID" value="KAK9838196.1"/>
    <property type="molecule type" value="Genomic_DNA"/>
</dbReference>
<dbReference type="SUPFAM" id="SSF48371">
    <property type="entry name" value="ARM repeat"/>
    <property type="match status" value="1"/>
</dbReference>
<keyword evidence="2" id="KW-1185">Reference proteome</keyword>
<comment type="caution">
    <text evidence="1">The sequence shown here is derived from an EMBL/GenBank/DDBJ whole genome shotgun (WGS) entry which is preliminary data.</text>
</comment>
<gene>
    <name evidence="1" type="ORF">WJX81_008132</name>
</gene>
<dbReference type="InterPro" id="IPR016024">
    <property type="entry name" value="ARM-type_fold"/>
</dbReference>
<dbReference type="Gene3D" id="1.25.10.10">
    <property type="entry name" value="Leucine-rich Repeat Variant"/>
    <property type="match status" value="1"/>
</dbReference>